<organism evidence="2">
    <name type="scientific">Sipha flava</name>
    <name type="common">yellow sugarcane aphid</name>
    <dbReference type="NCBI Taxonomy" id="143950"/>
    <lineage>
        <taxon>Eukaryota</taxon>
        <taxon>Metazoa</taxon>
        <taxon>Ecdysozoa</taxon>
        <taxon>Arthropoda</taxon>
        <taxon>Hexapoda</taxon>
        <taxon>Insecta</taxon>
        <taxon>Pterygota</taxon>
        <taxon>Neoptera</taxon>
        <taxon>Paraneoptera</taxon>
        <taxon>Hemiptera</taxon>
        <taxon>Sternorrhyncha</taxon>
        <taxon>Aphidomorpha</taxon>
        <taxon>Aphidoidea</taxon>
        <taxon>Aphididae</taxon>
        <taxon>Sipha</taxon>
    </lineage>
</organism>
<dbReference type="EMBL" id="GGMS01005031">
    <property type="protein sequence ID" value="MBY74234.1"/>
    <property type="molecule type" value="Transcribed_RNA"/>
</dbReference>
<accession>A0A2S2Q936</accession>
<feature type="region of interest" description="Disordered" evidence="1">
    <location>
        <begin position="93"/>
        <end position="124"/>
    </location>
</feature>
<evidence type="ECO:0000256" key="1">
    <source>
        <dbReference type="SAM" id="MobiDB-lite"/>
    </source>
</evidence>
<sequence>MKQFKEELCGRGTTTSTCTHTRRRQIMFFDCSQPVFSTRFNGQRCDGKRNRNCTRRTRNIIVWKRERLNRIRSTTYLRCETDGFALARRRVRRRPLRHTQRTGRTAEQQVRRGSRGETNVLTSI</sequence>
<gene>
    <name evidence="2" type="ORF">g.96259</name>
</gene>
<name>A0A2S2Q936_9HEMI</name>
<evidence type="ECO:0000313" key="2">
    <source>
        <dbReference type="EMBL" id="MBY74234.1"/>
    </source>
</evidence>
<proteinExistence type="predicted"/>
<dbReference type="AlphaFoldDB" id="A0A2S2Q936"/>
<reference evidence="2" key="1">
    <citation type="submission" date="2018-04" db="EMBL/GenBank/DDBJ databases">
        <title>Transcriptome assembly of Sipha flava.</title>
        <authorList>
            <person name="Scully E.D."/>
            <person name="Geib S.M."/>
            <person name="Palmer N.A."/>
            <person name="Koch K."/>
            <person name="Bradshaw J."/>
            <person name="Heng-Moss T."/>
            <person name="Sarath G."/>
        </authorList>
    </citation>
    <scope>NUCLEOTIDE SEQUENCE</scope>
</reference>
<protein>
    <submittedName>
        <fullName evidence="2">Uncharacterized protein</fullName>
    </submittedName>
</protein>